<dbReference type="KEGG" id="mcb:Mycch_5579"/>
<protein>
    <submittedName>
        <fullName evidence="2">Biofilm regulator BssS</fullName>
    </submittedName>
</protein>
<dbReference type="EMBL" id="CP003054">
    <property type="protein sequence ID" value="AFM20242.1"/>
    <property type="molecule type" value="Genomic_DNA"/>
</dbReference>
<keyword evidence="2" id="KW-0614">Plasmid</keyword>
<organism evidence="2 3">
    <name type="scientific">Mycolicibacterium chubuense (strain NBB4)</name>
    <name type="common">Mycobacterium chubuense</name>
    <dbReference type="NCBI Taxonomy" id="710421"/>
    <lineage>
        <taxon>Bacteria</taxon>
        <taxon>Bacillati</taxon>
        <taxon>Actinomycetota</taxon>
        <taxon>Actinomycetes</taxon>
        <taxon>Mycobacteriales</taxon>
        <taxon>Mycobacteriaceae</taxon>
        <taxon>Mycolicibacterium</taxon>
    </lineage>
</organism>
<dbReference type="HOGENOM" id="CLU_082988_0_0_11"/>
<evidence type="ECO:0000313" key="3">
    <source>
        <dbReference type="Proteomes" id="UP000006057"/>
    </source>
</evidence>
<keyword evidence="3" id="KW-1185">Reference proteome</keyword>
<evidence type="ECO:0000313" key="2">
    <source>
        <dbReference type="EMBL" id="AFM20242.1"/>
    </source>
</evidence>
<dbReference type="Proteomes" id="UP000006057">
    <property type="component" value="Plasmid pMYCCH.01"/>
</dbReference>
<dbReference type="InterPro" id="IPR019710">
    <property type="entry name" value="DUF4226"/>
</dbReference>
<dbReference type="Pfam" id="PF10774">
    <property type="entry name" value="DUF4226"/>
    <property type="match status" value="1"/>
</dbReference>
<gene>
    <name evidence="2" type="ordered locus">Mycch_5579</name>
</gene>
<name>I4BSI5_MYCCN</name>
<dbReference type="AlphaFoldDB" id="I4BSI5"/>
<proteinExistence type="predicted"/>
<feature type="region of interest" description="Disordered" evidence="1">
    <location>
        <begin position="307"/>
        <end position="329"/>
    </location>
</feature>
<dbReference type="PATRIC" id="fig|710421.3.peg.5563"/>
<geneLocation type="plasmid" evidence="2 3">
    <name>pMYCCH.01</name>
</geneLocation>
<evidence type="ECO:0000256" key="1">
    <source>
        <dbReference type="SAM" id="MobiDB-lite"/>
    </source>
</evidence>
<accession>I4BSI5</accession>
<sequence length="329" mass="34667">MLVVVGRAPAAVEHTFDSASVSCNLRLSGGGGAGATLIFVGVGFWQQQVNDLMTGIGGLGGFDPPLDTPTPDPTLPPYPYPTYPPQIPGPDGVAPQVPQYPPYIPEQQMPTSSGMPRSTLDGIHDDGGVIVKKPGELGPPNYPMGPRYTESPDGSGVWVPDHRPLPPGSVRPAGRDGQAADQADTATAKLKRTHEALDEADQGLARHIIDAHTADAQTKTQLLRIQQEIQQGVTAMQPTLGTAAGREQLAEFLDRKASEAKQVASNAQEMSTRLASNFHTVGRQFDASSDPYWDWLHDFRDGSEVIEPIDPGGAAAGPGAGPAIPPSIL</sequence>
<reference evidence="2 3" key="1">
    <citation type="submission" date="2012-06" db="EMBL/GenBank/DDBJ databases">
        <title>Complete sequence of plasmid 1 of Mycobacterium chubuense NBB4.</title>
        <authorList>
            <consortium name="US DOE Joint Genome Institute"/>
            <person name="Lucas S."/>
            <person name="Han J."/>
            <person name="Lapidus A."/>
            <person name="Cheng J.-F."/>
            <person name="Goodwin L."/>
            <person name="Pitluck S."/>
            <person name="Peters L."/>
            <person name="Mikhailova N."/>
            <person name="Teshima H."/>
            <person name="Detter J.C."/>
            <person name="Han C."/>
            <person name="Tapia R."/>
            <person name="Land M."/>
            <person name="Hauser L."/>
            <person name="Kyrpides N."/>
            <person name="Ivanova N."/>
            <person name="Pagani I."/>
            <person name="Mattes T."/>
            <person name="Holmes A."/>
            <person name="Rutledge P."/>
            <person name="Paulsen I."/>
            <person name="Coleman N."/>
            <person name="Woyke T."/>
        </authorList>
    </citation>
    <scope>NUCLEOTIDE SEQUENCE [LARGE SCALE GENOMIC DNA]</scope>
    <source>
        <strain evidence="2 3">NBB4</strain>
        <plasmid evidence="2 3">pMYCCH.01</plasmid>
    </source>
</reference>